<dbReference type="InterPro" id="IPR036055">
    <property type="entry name" value="LDL_receptor-like_sf"/>
</dbReference>
<sequence>MISINQQSPMIRYLHIDETIERFIKDYTLTKRPSTCYMHLSCNHGPTPICLDWREVCDGQMDCINSKIDEENCWQLEINECNDNE</sequence>
<name>A0A819RTX6_9BILA</name>
<evidence type="ECO:0000256" key="1">
    <source>
        <dbReference type="ARBA" id="ARBA00023157"/>
    </source>
</evidence>
<gene>
    <name evidence="2" type="ORF">JBS370_LOCUS29125</name>
</gene>
<dbReference type="EMBL" id="CAJOBD010006147">
    <property type="protein sequence ID" value="CAF4052595.1"/>
    <property type="molecule type" value="Genomic_DNA"/>
</dbReference>
<protein>
    <submittedName>
        <fullName evidence="2">Uncharacterized protein</fullName>
    </submittedName>
</protein>
<evidence type="ECO:0000313" key="2">
    <source>
        <dbReference type="EMBL" id="CAF4052595.1"/>
    </source>
</evidence>
<dbReference type="SUPFAM" id="SSF57424">
    <property type="entry name" value="LDL receptor-like module"/>
    <property type="match status" value="1"/>
</dbReference>
<proteinExistence type="predicted"/>
<accession>A0A819RTX6</accession>
<evidence type="ECO:0000313" key="3">
    <source>
        <dbReference type="Proteomes" id="UP000663836"/>
    </source>
</evidence>
<organism evidence="2 3">
    <name type="scientific">Rotaria sordida</name>
    <dbReference type="NCBI Taxonomy" id="392033"/>
    <lineage>
        <taxon>Eukaryota</taxon>
        <taxon>Metazoa</taxon>
        <taxon>Spiralia</taxon>
        <taxon>Gnathifera</taxon>
        <taxon>Rotifera</taxon>
        <taxon>Eurotatoria</taxon>
        <taxon>Bdelloidea</taxon>
        <taxon>Philodinida</taxon>
        <taxon>Philodinidae</taxon>
        <taxon>Rotaria</taxon>
    </lineage>
</organism>
<dbReference type="Proteomes" id="UP000663836">
    <property type="component" value="Unassembled WGS sequence"/>
</dbReference>
<comment type="caution">
    <text evidence="2">The sequence shown here is derived from an EMBL/GenBank/DDBJ whole genome shotgun (WGS) entry which is preliminary data.</text>
</comment>
<keyword evidence="1" id="KW-1015">Disulfide bond</keyword>
<dbReference type="AlphaFoldDB" id="A0A819RTX6"/>
<reference evidence="2" key="1">
    <citation type="submission" date="2021-02" db="EMBL/GenBank/DDBJ databases">
        <authorList>
            <person name="Nowell W R."/>
        </authorList>
    </citation>
    <scope>NUCLEOTIDE SEQUENCE</scope>
</reference>